<dbReference type="InterPro" id="IPR036291">
    <property type="entry name" value="NAD(P)-bd_dom_sf"/>
</dbReference>
<reference evidence="1 2" key="1">
    <citation type="journal article" date="2023" name="G3 (Bethesda)">
        <title>A chromosome-level genome assembly of Zasmidium syzygii isolated from banana leaves.</title>
        <authorList>
            <person name="van Westerhoven A.C."/>
            <person name="Mehrabi R."/>
            <person name="Talebi R."/>
            <person name="Steentjes M.B.F."/>
            <person name="Corcolon B."/>
            <person name="Chong P.A."/>
            <person name="Kema G.H.J."/>
            <person name="Seidl M.F."/>
        </authorList>
    </citation>
    <scope>NUCLEOTIDE SEQUENCE [LARGE SCALE GENOMIC DNA]</scope>
    <source>
        <strain evidence="1 2">P124</strain>
    </source>
</reference>
<dbReference type="SUPFAM" id="SSF51735">
    <property type="entry name" value="NAD(P)-binding Rossmann-fold domains"/>
    <property type="match status" value="1"/>
</dbReference>
<sequence>MATSRFAVIAGAGAGTGAALARRFAQKYPVFLLARSSASYDTTVEEIKSTGGQAYGVPADISSAQGVKMAFEEIEQKVGKDASCAVALFNASARPAWKPFLDLTEEDFDASYAISGKGAFHFSQATIPLLLRAAKQDQSEHPPTLIFTGATAALRGSANLAAFAPAKFAGRALAQSLAREFGPQGVHVAHVIVDGIIDLPGSKELLKDAGPNAKLDPNAIADSYWYLHSQPPSAFTQELDLRPHSEKW</sequence>
<evidence type="ECO:0000313" key="1">
    <source>
        <dbReference type="EMBL" id="KAK4498645.1"/>
    </source>
</evidence>
<name>A0ABR0EBW8_ZASCE</name>
<dbReference type="InterPro" id="IPR002347">
    <property type="entry name" value="SDR_fam"/>
</dbReference>
<proteinExistence type="predicted"/>
<dbReference type="Gene3D" id="3.40.50.720">
    <property type="entry name" value="NAD(P)-binding Rossmann-like Domain"/>
    <property type="match status" value="1"/>
</dbReference>
<accession>A0ABR0EBW8</accession>
<evidence type="ECO:0000313" key="2">
    <source>
        <dbReference type="Proteomes" id="UP001305779"/>
    </source>
</evidence>
<gene>
    <name evidence="1" type="ORF">PRZ48_009155</name>
</gene>
<comment type="caution">
    <text evidence="1">The sequence shown here is derived from an EMBL/GenBank/DDBJ whole genome shotgun (WGS) entry which is preliminary data.</text>
</comment>
<protein>
    <recommendedName>
        <fullName evidence="3">NAD(P)-binding protein</fullName>
    </recommendedName>
</protein>
<dbReference type="PANTHER" id="PTHR43431:SF7">
    <property type="entry name" value="OXIDOREDUCTASE, SHORT CHAIN DEHYDROGENASE_REDUCTASE FAMILY (AFU_ORTHOLOGUE AFUA_5G14000)"/>
    <property type="match status" value="1"/>
</dbReference>
<dbReference type="PANTHER" id="PTHR43431">
    <property type="entry name" value="OXIDOREDUCTASE, SHORT CHAIN DEHYDROGENASE/REDUCTASE FAMILY (AFU_ORTHOLOGUE AFUA_5G14000)"/>
    <property type="match status" value="1"/>
</dbReference>
<keyword evidence="2" id="KW-1185">Reference proteome</keyword>
<organism evidence="1 2">
    <name type="scientific">Zasmidium cellare</name>
    <name type="common">Wine cellar mold</name>
    <name type="synonym">Racodium cellare</name>
    <dbReference type="NCBI Taxonomy" id="395010"/>
    <lineage>
        <taxon>Eukaryota</taxon>
        <taxon>Fungi</taxon>
        <taxon>Dikarya</taxon>
        <taxon>Ascomycota</taxon>
        <taxon>Pezizomycotina</taxon>
        <taxon>Dothideomycetes</taxon>
        <taxon>Dothideomycetidae</taxon>
        <taxon>Mycosphaerellales</taxon>
        <taxon>Mycosphaerellaceae</taxon>
        <taxon>Zasmidium</taxon>
    </lineage>
</organism>
<evidence type="ECO:0008006" key="3">
    <source>
        <dbReference type="Google" id="ProtNLM"/>
    </source>
</evidence>
<dbReference type="Pfam" id="PF00106">
    <property type="entry name" value="adh_short"/>
    <property type="match status" value="1"/>
</dbReference>
<dbReference type="Proteomes" id="UP001305779">
    <property type="component" value="Unassembled WGS sequence"/>
</dbReference>
<dbReference type="EMBL" id="JAXOVC010000007">
    <property type="protein sequence ID" value="KAK4498645.1"/>
    <property type="molecule type" value="Genomic_DNA"/>
</dbReference>